<proteinExistence type="predicted"/>
<keyword evidence="1" id="KW-0472">Membrane</keyword>
<organism evidence="2">
    <name type="scientific">Rhizobium sp. ZPR3</name>
    <dbReference type="NCBI Taxonomy" id="3158967"/>
    <lineage>
        <taxon>Bacteria</taxon>
        <taxon>Pseudomonadati</taxon>
        <taxon>Pseudomonadota</taxon>
        <taxon>Alphaproteobacteria</taxon>
        <taxon>Hyphomicrobiales</taxon>
        <taxon>Rhizobiaceae</taxon>
        <taxon>Rhizobium/Agrobacterium group</taxon>
        <taxon>Rhizobium</taxon>
    </lineage>
</organism>
<keyword evidence="1" id="KW-1133">Transmembrane helix</keyword>
<keyword evidence="2" id="KW-0614">Plasmid</keyword>
<name>A0AAU7S6R4_9HYPH</name>
<evidence type="ECO:0000256" key="1">
    <source>
        <dbReference type="SAM" id="Phobius"/>
    </source>
</evidence>
<protein>
    <submittedName>
        <fullName evidence="2">Uncharacterized protein</fullName>
    </submittedName>
</protein>
<gene>
    <name evidence="2" type="ORF">ABM479_35360</name>
</gene>
<feature type="transmembrane region" description="Helical" evidence="1">
    <location>
        <begin position="17"/>
        <end position="38"/>
    </location>
</feature>
<sequence>MEHDDPKLIVAFDPMKLVLPVVVGLLLVDVLLGFALSMQLKSVLAHPFENIGYTALILILYAIVMVLNVCAICAVVIGILSVAFRMLRFVFRVCVFLANQPVGLVMNGYRVIAATTHMHRKRVP</sequence>
<evidence type="ECO:0000313" key="2">
    <source>
        <dbReference type="EMBL" id="XBT98123.1"/>
    </source>
</evidence>
<dbReference type="RefSeq" id="WP_349963411.1">
    <property type="nucleotide sequence ID" value="NZ_CP157965.1"/>
</dbReference>
<feature type="transmembrane region" description="Helical" evidence="1">
    <location>
        <begin position="89"/>
        <end position="112"/>
    </location>
</feature>
<accession>A0AAU7S6R4</accession>
<keyword evidence="1" id="KW-0812">Transmembrane</keyword>
<feature type="transmembrane region" description="Helical" evidence="1">
    <location>
        <begin position="50"/>
        <end position="83"/>
    </location>
</feature>
<reference evidence="2" key="1">
    <citation type="submission" date="2024-06" db="EMBL/GenBank/DDBJ databases">
        <authorList>
            <person name="Li T."/>
            <person name="Gao R."/>
        </authorList>
    </citation>
    <scope>NUCLEOTIDE SEQUENCE</scope>
    <source>
        <strain evidence="2">ZPR3</strain>
        <plasmid evidence="2">unnamed5</plasmid>
    </source>
</reference>
<geneLocation type="plasmid" evidence="2">
    <name>unnamed5</name>
</geneLocation>
<dbReference type="EMBL" id="CP157965">
    <property type="protein sequence ID" value="XBT98123.1"/>
    <property type="molecule type" value="Genomic_DNA"/>
</dbReference>
<dbReference type="AlphaFoldDB" id="A0AAU7S6R4"/>